<sequence length="730" mass="79681">MTDLILGGTYEEILGLRWGGSNLSDKGLNLSGSWRQGHSATYNTPRSERRFRRTDLANDTCLWEPKLLLRVGNRAAGACVASSPDSDLEAFSHNPAHGSFAPLAFQPSAMTNSHVPYWWVNNPTLGEFCFTMIGRADIEGSKSNVAMNAWLPQASYPCGNFSDTSSFKFRRSKGSIGHAFTMCRPSQTPHLTMSSARIDPPKRALGPKEGVTPRLRFTDSELTVRRPGKDPEGTVPSPSPGRHAASRSRRGSSSSSPPTADGFGTGTPEPSPQSQSFSRSYGSILPTSLAYIVPSTRGCSPWRPDAVMSTTGRERHSVLRIFKGRRECTRHHATCGAIPAAGPYLRLNRFQGGQAICTDGRSARARALGFTATAAPSYSSRPGSCPDGRVSAQLGTVTRLPVHPAGVGVSQGGKLVISNANGGGDSTHLEKRVDYELLSSARSTFSSVVIGLSHGWVATLKDDGVFRLQDDLNPYASYTHPKRIPLPPLFPLPRCQAQFVTNVAMSSSSPEDRDCVVAVKFLGPQLSFCRPARKTPKWVNVRIKSHCFYSSRVMFSKKDNVFRIPCSGGHLIESWDLDPDSPSPSLEKLRFRNVPKVTKARRELLDSCSASQLLVESEPTGETFLVKRYRKTERVKDGMAKMRTRALMVFRLDGEGNAVYTQDIGDLVMFISKSEPFCVLASSFPGLASNYVHILDSDEVGFVHLPDSFLYTVIATFGGPFFISPQDILD</sequence>
<evidence type="ECO:0000313" key="3">
    <source>
        <dbReference type="EMBL" id="CAA7022464.1"/>
    </source>
</evidence>
<dbReference type="Pfam" id="PF03478">
    <property type="entry name" value="Beta-prop_KIB1-4"/>
    <property type="match status" value="1"/>
</dbReference>
<name>A0A6D2I216_9BRAS</name>
<comment type="caution">
    <text evidence="3">The sequence shown here is derived from an EMBL/GenBank/DDBJ whole genome shotgun (WGS) entry which is preliminary data.</text>
</comment>
<dbReference type="AlphaFoldDB" id="A0A6D2I216"/>
<gene>
    <name evidence="3" type="ORF">MERR_LOCUS9699</name>
</gene>
<feature type="region of interest" description="Disordered" evidence="1">
    <location>
        <begin position="181"/>
        <end position="280"/>
    </location>
</feature>
<feature type="compositionally biased region" description="Polar residues" evidence="1">
    <location>
        <begin position="184"/>
        <end position="195"/>
    </location>
</feature>
<evidence type="ECO:0000313" key="4">
    <source>
        <dbReference type="Proteomes" id="UP000467841"/>
    </source>
</evidence>
<dbReference type="OrthoDB" id="1595177at2759"/>
<protein>
    <recommendedName>
        <fullName evidence="2">KIB1-4 beta-propeller domain-containing protein</fullName>
    </recommendedName>
</protein>
<dbReference type="PANTHER" id="PTHR33047">
    <property type="entry name" value="PROTEIN TAR1"/>
    <property type="match status" value="1"/>
</dbReference>
<dbReference type="InterPro" id="IPR052997">
    <property type="entry name" value="RRT15-like"/>
</dbReference>
<proteinExistence type="predicted"/>
<evidence type="ECO:0000256" key="1">
    <source>
        <dbReference type="SAM" id="MobiDB-lite"/>
    </source>
</evidence>
<dbReference type="Proteomes" id="UP000467841">
    <property type="component" value="Unassembled WGS sequence"/>
</dbReference>
<dbReference type="EMBL" id="CACVBM020000693">
    <property type="protein sequence ID" value="CAA7022464.1"/>
    <property type="molecule type" value="Genomic_DNA"/>
</dbReference>
<feature type="compositionally biased region" description="Basic and acidic residues" evidence="1">
    <location>
        <begin position="216"/>
        <end position="232"/>
    </location>
</feature>
<dbReference type="PANTHER" id="PTHR33047:SF42">
    <property type="entry name" value="PROTEIN TAR1"/>
    <property type="match status" value="1"/>
</dbReference>
<evidence type="ECO:0000259" key="2">
    <source>
        <dbReference type="Pfam" id="PF03478"/>
    </source>
</evidence>
<organism evidence="3 4">
    <name type="scientific">Microthlaspi erraticum</name>
    <dbReference type="NCBI Taxonomy" id="1685480"/>
    <lineage>
        <taxon>Eukaryota</taxon>
        <taxon>Viridiplantae</taxon>
        <taxon>Streptophyta</taxon>
        <taxon>Embryophyta</taxon>
        <taxon>Tracheophyta</taxon>
        <taxon>Spermatophyta</taxon>
        <taxon>Magnoliopsida</taxon>
        <taxon>eudicotyledons</taxon>
        <taxon>Gunneridae</taxon>
        <taxon>Pentapetalae</taxon>
        <taxon>rosids</taxon>
        <taxon>malvids</taxon>
        <taxon>Brassicales</taxon>
        <taxon>Brassicaceae</taxon>
        <taxon>Coluteocarpeae</taxon>
        <taxon>Microthlaspi</taxon>
    </lineage>
</organism>
<keyword evidence="4" id="KW-1185">Reference proteome</keyword>
<feature type="domain" description="KIB1-4 beta-propeller" evidence="2">
    <location>
        <begin position="446"/>
        <end position="701"/>
    </location>
</feature>
<dbReference type="InterPro" id="IPR005174">
    <property type="entry name" value="KIB1-4_b-propeller"/>
</dbReference>
<reference evidence="3" key="1">
    <citation type="submission" date="2020-01" db="EMBL/GenBank/DDBJ databases">
        <authorList>
            <person name="Mishra B."/>
        </authorList>
    </citation>
    <scope>NUCLEOTIDE SEQUENCE [LARGE SCALE GENOMIC DNA]</scope>
</reference>
<accession>A0A6D2I216</accession>